<dbReference type="STRING" id="1051646.IX91_17155"/>
<dbReference type="AlphaFoldDB" id="A0A0A0SFS7"/>
<evidence type="ECO:0000256" key="1">
    <source>
        <dbReference type="SAM" id="Phobius"/>
    </source>
</evidence>
<dbReference type="Proteomes" id="UP000030071">
    <property type="component" value="Chromosome 2"/>
</dbReference>
<organism evidence="2 3">
    <name type="scientific">Vibrio tubiashii ATCC 19109</name>
    <dbReference type="NCBI Taxonomy" id="1051646"/>
    <lineage>
        <taxon>Bacteria</taxon>
        <taxon>Pseudomonadati</taxon>
        <taxon>Pseudomonadota</taxon>
        <taxon>Gammaproteobacteria</taxon>
        <taxon>Vibrionales</taxon>
        <taxon>Vibrionaceae</taxon>
        <taxon>Vibrio</taxon>
        <taxon>Vibrio oreintalis group</taxon>
    </lineage>
</organism>
<evidence type="ECO:0000313" key="3">
    <source>
        <dbReference type="Proteomes" id="UP000030071"/>
    </source>
</evidence>
<dbReference type="PATRIC" id="fig|1051646.9.peg.3346"/>
<protein>
    <submittedName>
        <fullName evidence="2">Membrane protein</fullName>
    </submittedName>
</protein>
<dbReference type="PANTHER" id="PTHR34980:SF2">
    <property type="entry name" value="INNER MEMBRANE PROTEIN YHAH-RELATED"/>
    <property type="match status" value="1"/>
</dbReference>
<feature type="transmembrane region" description="Helical" evidence="1">
    <location>
        <begin position="23"/>
        <end position="44"/>
    </location>
</feature>
<feature type="transmembrane region" description="Helical" evidence="1">
    <location>
        <begin position="75"/>
        <end position="96"/>
    </location>
</feature>
<dbReference type="GO" id="GO:0005886">
    <property type="term" value="C:plasma membrane"/>
    <property type="evidence" value="ECO:0007669"/>
    <property type="project" value="TreeGrafter"/>
</dbReference>
<dbReference type="GeneID" id="23446459"/>
<keyword evidence="1" id="KW-0812">Transmembrane</keyword>
<dbReference type="Pfam" id="PF05656">
    <property type="entry name" value="DUF805"/>
    <property type="match status" value="1"/>
</dbReference>
<name>A0A0A0SFS7_9VIBR</name>
<dbReference type="RefSeq" id="WP_004749112.1">
    <property type="nucleotide sequence ID" value="NZ_CP009355.1"/>
</dbReference>
<accession>A0A0A0SFS7</accession>
<keyword evidence="1" id="KW-1133">Transmembrane helix</keyword>
<sequence>MRFYLLAWRRSFDFSGCSSKQEFWRFFLVHALVSLVCILADVAMKSWFDATYGILSLFPTLSAIARRLHDSGKSGYWGFVFFVPIAGPFWLVYLLAQPTLTHMTEEASA</sequence>
<reference evidence="2 3" key="1">
    <citation type="submission" date="2014-08" db="EMBL/GenBank/DDBJ databases">
        <title>First Complete Genome Sequence of the Shellfish Pathogen Vibrio tubiashii.</title>
        <authorList>
            <person name="Richards G.P."/>
            <person name="Needleman D.S."/>
            <person name="Watson M.A."/>
            <person name="Bono J.L."/>
        </authorList>
    </citation>
    <scope>NUCLEOTIDE SEQUENCE [LARGE SCALE GENOMIC DNA]</scope>
    <source>
        <strain evidence="2 3">ATCC 19109</strain>
    </source>
</reference>
<dbReference type="eggNOG" id="COG3152">
    <property type="taxonomic scope" value="Bacteria"/>
</dbReference>
<proteinExistence type="predicted"/>
<dbReference type="HOGENOM" id="CLU_093674_3_2_6"/>
<keyword evidence="1" id="KW-0472">Membrane</keyword>
<gene>
    <name evidence="2" type="ORF">IX91_17155</name>
</gene>
<evidence type="ECO:0000313" key="2">
    <source>
        <dbReference type="EMBL" id="AIW15828.1"/>
    </source>
</evidence>
<dbReference type="EMBL" id="CP009355">
    <property type="protein sequence ID" value="AIW15828.1"/>
    <property type="molecule type" value="Genomic_DNA"/>
</dbReference>
<dbReference type="InterPro" id="IPR008523">
    <property type="entry name" value="DUF805"/>
</dbReference>
<dbReference type="KEGG" id="vtu:IX91_17155"/>
<dbReference type="PANTHER" id="PTHR34980">
    <property type="entry name" value="INNER MEMBRANE PROTEIN-RELATED-RELATED"/>
    <property type="match status" value="1"/>
</dbReference>